<dbReference type="GO" id="GO:0016579">
    <property type="term" value="P:protein deubiquitination"/>
    <property type="evidence" value="ECO:0007669"/>
    <property type="project" value="InterPro"/>
</dbReference>
<feature type="region of interest" description="Disordered" evidence="2">
    <location>
        <begin position="448"/>
        <end position="480"/>
    </location>
</feature>
<evidence type="ECO:0000256" key="2">
    <source>
        <dbReference type="SAM" id="MobiDB-lite"/>
    </source>
</evidence>
<dbReference type="InterPro" id="IPR028889">
    <property type="entry name" value="USP"/>
</dbReference>
<reference evidence="5" key="1">
    <citation type="journal article" date="2017" name="Front. Plant Sci.">
        <title>Climate Clever Clovers: New Paradigm to Reduce the Environmental Footprint of Ruminants by Breeding Low Methanogenic Forages Utilizing Haplotype Variation.</title>
        <authorList>
            <person name="Kaur P."/>
            <person name="Appels R."/>
            <person name="Bayer P.E."/>
            <person name="Keeble-Gagnere G."/>
            <person name="Wang J."/>
            <person name="Hirakawa H."/>
            <person name="Shirasawa K."/>
            <person name="Vercoe P."/>
            <person name="Stefanova K."/>
            <person name="Durmic Z."/>
            <person name="Nichols P."/>
            <person name="Revell C."/>
            <person name="Isobe S.N."/>
            <person name="Edwards D."/>
            <person name="Erskine W."/>
        </authorList>
    </citation>
    <scope>NUCLEOTIDE SEQUENCE [LARGE SCALE GENOMIC DNA]</scope>
    <source>
        <strain evidence="5">cv. Daliak</strain>
    </source>
</reference>
<feature type="region of interest" description="Disordered" evidence="2">
    <location>
        <begin position="575"/>
        <end position="597"/>
    </location>
</feature>
<dbReference type="PROSITE" id="PS00973">
    <property type="entry name" value="USP_2"/>
    <property type="match status" value="1"/>
</dbReference>
<evidence type="ECO:0000313" key="5">
    <source>
        <dbReference type="Proteomes" id="UP000242715"/>
    </source>
</evidence>
<dbReference type="InterPro" id="IPR001394">
    <property type="entry name" value="Peptidase_C19_UCH"/>
</dbReference>
<feature type="region of interest" description="Disordered" evidence="2">
    <location>
        <begin position="774"/>
        <end position="793"/>
    </location>
</feature>
<dbReference type="Proteomes" id="UP000242715">
    <property type="component" value="Unassembled WGS sequence"/>
</dbReference>
<sequence length="793" mass="88588">MAETETQTETQKQYDPFQRKIVFVPNNKPFKGLSNDFHIETLNPTTTSEQRQLVCVNGTSHPPPKKHDGSEFGEFGLDPELNFGITFRRIAELLGFVLFVQYRIMLVVHCNQLESYLRKISLEICGVKCKQCSFSSNKFDPFLDLSLEILKANSLQKALSNFTAPELLDGGEKQYHCQRCKQKVQALKQLTIHKAPYVLAIHLKRFYAYDPHKKIKKNVEFDSALDLKPFVSGSYDGDVKYSLYGVLVHSGYSTHSGHYYCYVRTSNNMWYTLDDTRVSLVSEWEVLKQQAYMLFYVRDKKSVAPSKSVDIPKENMKTNVTGSRYSSTSNNALKDYPNGHLENTLNADPSRVSCANNVLVQQNNSFILAKGLMHSETPVSELTSTELTQKNSTVGLSFPKSELECLSSLDHSGKDKVPCNQKGLDAPADDRPNLVNKNAVLKEDVGSPLKVPAISDPQTSIGQNVSDRTSQSQKTNSPTEVDAVAAQVSVTNFSERAGLVTSVGTSNGSINKEACNLSCENAVVSQGLFKGSSSRSLSDNSNVNQKQVKKPKKFPKYQGSIMRFRPIFRYAAFLGPQKKNPKKSKRHQKLNKHAISSDVGLSTSGKAHLLPSVTSCSESKTTKPSPIPVANIKCNDVSLMEHNTEGELRKRMDQNCAVLATATQVENMSQCLVENKFEAGHAFSPQDDKTDQMHNSVMRMLTRGLEETVVARWDDVELPSSEPLESKNDQIAHIGYVGDEWDEEYDTGKRKKLRGLKHSFDGPNMFQEIANEKSKFKRAKLDHSSSGNPPFRI</sequence>
<dbReference type="PANTHER" id="PTHR24006">
    <property type="entry name" value="UBIQUITIN CARBOXYL-TERMINAL HYDROLASE"/>
    <property type="match status" value="1"/>
</dbReference>
<dbReference type="EMBL" id="DF973182">
    <property type="protein sequence ID" value="GAU18322.1"/>
    <property type="molecule type" value="Genomic_DNA"/>
</dbReference>
<evidence type="ECO:0000259" key="3">
    <source>
        <dbReference type="PROSITE" id="PS50235"/>
    </source>
</evidence>
<dbReference type="InterPro" id="IPR038765">
    <property type="entry name" value="Papain-like_cys_pep_sf"/>
</dbReference>
<dbReference type="GO" id="GO:0005829">
    <property type="term" value="C:cytosol"/>
    <property type="evidence" value="ECO:0007669"/>
    <property type="project" value="TreeGrafter"/>
</dbReference>
<dbReference type="PANTHER" id="PTHR24006:SF663">
    <property type="entry name" value="UBIQUITIN CARBOXYL-TERMINAL HYDROLASE 23"/>
    <property type="match status" value="1"/>
</dbReference>
<dbReference type="Gene3D" id="3.90.70.10">
    <property type="entry name" value="Cysteine proteinases"/>
    <property type="match status" value="1"/>
</dbReference>
<feature type="compositionally biased region" description="Polar residues" evidence="2">
    <location>
        <begin position="784"/>
        <end position="793"/>
    </location>
</feature>
<accession>A0A2Z6LKK5</accession>
<feature type="region of interest" description="Disordered" evidence="2">
    <location>
        <begin position="531"/>
        <end position="554"/>
    </location>
</feature>
<feature type="compositionally biased region" description="Polar residues" evidence="2">
    <location>
        <begin position="456"/>
        <end position="479"/>
    </location>
</feature>
<dbReference type="Pfam" id="PF00443">
    <property type="entry name" value="UCH"/>
    <property type="match status" value="1"/>
</dbReference>
<name>A0A2Z6LKK5_TRISU</name>
<dbReference type="InterPro" id="IPR050164">
    <property type="entry name" value="Peptidase_C19"/>
</dbReference>
<feature type="compositionally biased region" description="Basic residues" evidence="2">
    <location>
        <begin position="579"/>
        <end position="592"/>
    </location>
</feature>
<evidence type="ECO:0000313" key="4">
    <source>
        <dbReference type="EMBL" id="GAU18322.1"/>
    </source>
</evidence>
<dbReference type="GO" id="GO:0005634">
    <property type="term" value="C:nucleus"/>
    <property type="evidence" value="ECO:0007669"/>
    <property type="project" value="TreeGrafter"/>
</dbReference>
<keyword evidence="5" id="KW-1185">Reference proteome</keyword>
<dbReference type="InterPro" id="IPR018200">
    <property type="entry name" value="USP_CS"/>
</dbReference>
<feature type="region of interest" description="Disordered" evidence="2">
    <location>
        <begin position="412"/>
        <end position="432"/>
    </location>
</feature>
<dbReference type="SUPFAM" id="SSF54001">
    <property type="entry name" value="Cysteine proteinases"/>
    <property type="match status" value="1"/>
</dbReference>
<dbReference type="PROSITE" id="PS50235">
    <property type="entry name" value="USP_3"/>
    <property type="match status" value="1"/>
</dbReference>
<protein>
    <recommendedName>
        <fullName evidence="3">USP domain-containing protein</fullName>
    </recommendedName>
</protein>
<dbReference type="GO" id="GO:0004843">
    <property type="term" value="F:cysteine-type deubiquitinase activity"/>
    <property type="evidence" value="ECO:0007669"/>
    <property type="project" value="InterPro"/>
</dbReference>
<feature type="domain" description="USP" evidence="3">
    <location>
        <begin position="1"/>
        <end position="299"/>
    </location>
</feature>
<dbReference type="OrthoDB" id="420187at2759"/>
<feature type="compositionally biased region" description="Basic and acidic residues" evidence="2">
    <location>
        <begin position="774"/>
        <end position="783"/>
    </location>
</feature>
<evidence type="ECO:0000256" key="1">
    <source>
        <dbReference type="ARBA" id="ARBA00009085"/>
    </source>
</evidence>
<dbReference type="AlphaFoldDB" id="A0A2Z6LKK5"/>
<feature type="compositionally biased region" description="Low complexity" evidence="2">
    <location>
        <begin position="532"/>
        <end position="546"/>
    </location>
</feature>
<organism evidence="4 5">
    <name type="scientific">Trifolium subterraneum</name>
    <name type="common">Subterranean clover</name>
    <dbReference type="NCBI Taxonomy" id="3900"/>
    <lineage>
        <taxon>Eukaryota</taxon>
        <taxon>Viridiplantae</taxon>
        <taxon>Streptophyta</taxon>
        <taxon>Embryophyta</taxon>
        <taxon>Tracheophyta</taxon>
        <taxon>Spermatophyta</taxon>
        <taxon>Magnoliopsida</taxon>
        <taxon>eudicotyledons</taxon>
        <taxon>Gunneridae</taxon>
        <taxon>Pentapetalae</taxon>
        <taxon>rosids</taxon>
        <taxon>fabids</taxon>
        <taxon>Fabales</taxon>
        <taxon>Fabaceae</taxon>
        <taxon>Papilionoideae</taxon>
        <taxon>50 kb inversion clade</taxon>
        <taxon>NPAAA clade</taxon>
        <taxon>Hologalegina</taxon>
        <taxon>IRL clade</taxon>
        <taxon>Trifolieae</taxon>
        <taxon>Trifolium</taxon>
    </lineage>
</organism>
<gene>
    <name evidence="4" type="ORF">TSUD_202110</name>
</gene>
<proteinExistence type="inferred from homology"/>
<comment type="similarity">
    <text evidence="1">Belongs to the peptidase C19 family.</text>
</comment>